<proteinExistence type="predicted"/>
<evidence type="ECO:0000313" key="3">
    <source>
        <dbReference type="Proteomes" id="UP001373714"/>
    </source>
</evidence>
<reference evidence="2 3" key="1">
    <citation type="submission" date="2019-10" db="EMBL/GenBank/DDBJ databases">
        <authorList>
            <person name="Palmer J.M."/>
        </authorList>
    </citation>
    <scope>NUCLEOTIDE SEQUENCE [LARGE SCALE GENOMIC DNA]</scope>
    <source>
        <strain evidence="2 3">TWF730</strain>
    </source>
</reference>
<comment type="caution">
    <text evidence="2">The sequence shown here is derived from an EMBL/GenBank/DDBJ whole genome shotgun (WGS) entry which is preliminary data.</text>
</comment>
<dbReference type="AlphaFoldDB" id="A0AAV9VFC3"/>
<keyword evidence="3" id="KW-1185">Reference proteome</keyword>
<name>A0AAV9VFC3_9PEZI</name>
<dbReference type="Proteomes" id="UP001373714">
    <property type="component" value="Unassembled WGS sequence"/>
</dbReference>
<sequence length="99" mass="11365">MRYPEKIQFLNPHGVNINTTAPLKHPKSTPPYPQRQDFNPRKRPFPPHRYPRIPILKPVTIISVVFTPPLPSRLILLDIPGLAGVKAEFQVLNCSTWHL</sequence>
<accession>A0AAV9VFC3</accession>
<protein>
    <submittedName>
        <fullName evidence="2">Uncharacterized protein</fullName>
    </submittedName>
</protein>
<feature type="region of interest" description="Disordered" evidence="1">
    <location>
        <begin position="15"/>
        <end position="45"/>
    </location>
</feature>
<evidence type="ECO:0000256" key="1">
    <source>
        <dbReference type="SAM" id="MobiDB-lite"/>
    </source>
</evidence>
<evidence type="ECO:0000313" key="2">
    <source>
        <dbReference type="EMBL" id="KAK6360488.1"/>
    </source>
</evidence>
<dbReference type="EMBL" id="JAVHNS010000003">
    <property type="protein sequence ID" value="KAK6360488.1"/>
    <property type="molecule type" value="Genomic_DNA"/>
</dbReference>
<gene>
    <name evidence="2" type="ORF">TWF730_006629</name>
</gene>
<organism evidence="2 3">
    <name type="scientific">Orbilia blumenaviensis</name>
    <dbReference type="NCBI Taxonomy" id="1796055"/>
    <lineage>
        <taxon>Eukaryota</taxon>
        <taxon>Fungi</taxon>
        <taxon>Dikarya</taxon>
        <taxon>Ascomycota</taxon>
        <taxon>Pezizomycotina</taxon>
        <taxon>Orbiliomycetes</taxon>
        <taxon>Orbiliales</taxon>
        <taxon>Orbiliaceae</taxon>
        <taxon>Orbilia</taxon>
    </lineage>
</organism>